<evidence type="ECO:0000256" key="1">
    <source>
        <dbReference type="SAM" id="MobiDB-lite"/>
    </source>
</evidence>
<evidence type="ECO:0000313" key="3">
    <source>
        <dbReference type="Proteomes" id="UP000654947"/>
    </source>
</evidence>
<feature type="region of interest" description="Disordered" evidence="1">
    <location>
        <begin position="1"/>
        <end position="21"/>
    </location>
</feature>
<keyword evidence="3" id="KW-1185">Reference proteome</keyword>
<organism evidence="2 3">
    <name type="scientific">Nocardiopsis kunsanensis</name>
    <dbReference type="NCBI Taxonomy" id="141693"/>
    <lineage>
        <taxon>Bacteria</taxon>
        <taxon>Bacillati</taxon>
        <taxon>Actinomycetota</taxon>
        <taxon>Actinomycetes</taxon>
        <taxon>Streptosporangiales</taxon>
        <taxon>Nocardiopsidaceae</taxon>
        <taxon>Nocardiopsis</taxon>
    </lineage>
</organism>
<protein>
    <recommendedName>
        <fullName evidence="4">DUF4276 family protein</fullName>
    </recommendedName>
</protein>
<name>A0A918XJ14_9ACTN</name>
<feature type="compositionally biased region" description="Basic residues" evidence="1">
    <location>
        <begin position="1"/>
        <end position="12"/>
    </location>
</feature>
<sequence length="274" mass="29570">MSGRHQSRRKGRDRSVVVIAGEDSNDRESLKTLLEEKHPALRGSIVQIRDTVRLHKATGENLAKRVRSIINKAKGVAEKQGPGTRVACLYVHEDFDAVDGPAYVEAHRRVEQEIHHQTDNGHYVLAVAEMEAWMLLFPEALPTVVKTWKLPTKYVGRDTGRLPTPRASSCVRSPRPRGVGTPNPMRPPSFVPSSTADTWVRSRAATAPGHGSGTTSSSAVGNTFEGEGAVQPQSVGCGHEGCPGPGPDLTAHRPGRHSEATVSLRPGTIVLKQG</sequence>
<gene>
    <name evidence="2" type="ORF">GCM10007147_39280</name>
</gene>
<dbReference type="Proteomes" id="UP000654947">
    <property type="component" value="Unassembled WGS sequence"/>
</dbReference>
<dbReference type="EMBL" id="BMXL01000028">
    <property type="protein sequence ID" value="GHD33989.1"/>
    <property type="molecule type" value="Genomic_DNA"/>
</dbReference>
<comment type="caution">
    <text evidence="2">The sequence shown here is derived from an EMBL/GenBank/DDBJ whole genome shotgun (WGS) entry which is preliminary data.</text>
</comment>
<proteinExistence type="predicted"/>
<evidence type="ECO:0000313" key="2">
    <source>
        <dbReference type="EMBL" id="GHD33989.1"/>
    </source>
</evidence>
<evidence type="ECO:0008006" key="4">
    <source>
        <dbReference type="Google" id="ProtNLM"/>
    </source>
</evidence>
<reference evidence="2 3" key="1">
    <citation type="journal article" date="2014" name="Int. J. Syst. Evol. Microbiol.">
        <title>Complete genome sequence of Corynebacterium casei LMG S-19264T (=DSM 44701T), isolated from a smear-ripened cheese.</title>
        <authorList>
            <consortium name="US DOE Joint Genome Institute (JGI-PGF)"/>
            <person name="Walter F."/>
            <person name="Albersmeier A."/>
            <person name="Kalinowski J."/>
            <person name="Ruckert C."/>
        </authorList>
    </citation>
    <scope>NUCLEOTIDE SEQUENCE [LARGE SCALE GENOMIC DNA]</scope>
    <source>
        <strain evidence="2 3">KCTC 19473</strain>
    </source>
</reference>
<dbReference type="AlphaFoldDB" id="A0A918XJ14"/>
<feature type="region of interest" description="Disordered" evidence="1">
    <location>
        <begin position="155"/>
        <end position="274"/>
    </location>
</feature>
<accession>A0A918XJ14</accession>